<evidence type="ECO:0000259" key="7">
    <source>
        <dbReference type="Pfam" id="PF00112"/>
    </source>
</evidence>
<keyword evidence="2 4" id="KW-0378">Hydrolase</keyword>
<organism evidence="8 9">
    <name type="scientific">Mucilaginibacter myungsuensis</name>
    <dbReference type="NCBI Taxonomy" id="649104"/>
    <lineage>
        <taxon>Bacteria</taxon>
        <taxon>Pseudomonadati</taxon>
        <taxon>Bacteroidota</taxon>
        <taxon>Sphingobacteriia</taxon>
        <taxon>Sphingobacteriales</taxon>
        <taxon>Sphingobacteriaceae</taxon>
        <taxon>Mucilaginibacter</taxon>
    </lineage>
</organism>
<dbReference type="GO" id="GO:0005737">
    <property type="term" value="C:cytoplasm"/>
    <property type="evidence" value="ECO:0007669"/>
    <property type="project" value="TreeGrafter"/>
</dbReference>
<dbReference type="GO" id="GO:0043418">
    <property type="term" value="P:homocysteine catabolic process"/>
    <property type="evidence" value="ECO:0007669"/>
    <property type="project" value="TreeGrafter"/>
</dbReference>
<dbReference type="GO" id="GO:0070005">
    <property type="term" value="F:cysteine-type aminopeptidase activity"/>
    <property type="evidence" value="ECO:0007669"/>
    <property type="project" value="InterPro"/>
</dbReference>
<dbReference type="Pfam" id="PF00112">
    <property type="entry name" value="Peptidase_C1"/>
    <property type="match status" value="1"/>
</dbReference>
<name>A0A929L584_9SPHI</name>
<comment type="similarity">
    <text evidence="4">Belongs to the peptidase C1 family.</text>
</comment>
<dbReference type="GO" id="GO:0006508">
    <property type="term" value="P:proteolysis"/>
    <property type="evidence" value="ECO:0007669"/>
    <property type="project" value="UniProtKB-KW"/>
</dbReference>
<dbReference type="AlphaFoldDB" id="A0A929L584"/>
<keyword evidence="9" id="KW-1185">Reference proteome</keyword>
<dbReference type="GO" id="GO:0009636">
    <property type="term" value="P:response to toxic substance"/>
    <property type="evidence" value="ECO:0007669"/>
    <property type="project" value="TreeGrafter"/>
</dbReference>
<dbReference type="SUPFAM" id="SSF54001">
    <property type="entry name" value="Cysteine proteinases"/>
    <property type="match status" value="1"/>
</dbReference>
<evidence type="ECO:0000313" key="9">
    <source>
        <dbReference type="Proteomes" id="UP000622475"/>
    </source>
</evidence>
<feature type="active site" evidence="5">
    <location>
        <position position="302"/>
    </location>
</feature>
<dbReference type="PANTHER" id="PTHR10363:SF2">
    <property type="entry name" value="BLEOMYCIN HYDROLASE"/>
    <property type="match status" value="1"/>
</dbReference>
<accession>A0A929L584</accession>
<proteinExistence type="inferred from homology"/>
<comment type="caution">
    <text evidence="8">The sequence shown here is derived from an EMBL/GenBank/DDBJ whole genome shotgun (WGS) entry which is preliminary data.</text>
</comment>
<evidence type="ECO:0000313" key="8">
    <source>
        <dbReference type="EMBL" id="MBE9664694.1"/>
    </source>
</evidence>
<dbReference type="InterPro" id="IPR000668">
    <property type="entry name" value="Peptidase_C1A_C"/>
</dbReference>
<evidence type="ECO:0000256" key="3">
    <source>
        <dbReference type="ARBA" id="ARBA00022807"/>
    </source>
</evidence>
<feature type="chain" id="PRO_5037150372" description="Aminopeptidase" evidence="6">
    <location>
        <begin position="19"/>
        <end position="367"/>
    </location>
</feature>
<protein>
    <recommendedName>
        <fullName evidence="4">Aminopeptidase</fullName>
    </recommendedName>
</protein>
<dbReference type="Gene3D" id="3.90.70.10">
    <property type="entry name" value="Cysteine proteinases"/>
    <property type="match status" value="1"/>
</dbReference>
<dbReference type="PROSITE" id="PS00139">
    <property type="entry name" value="THIOL_PROTEASE_CYS"/>
    <property type="match status" value="1"/>
</dbReference>
<keyword evidence="6" id="KW-0732">Signal</keyword>
<evidence type="ECO:0000256" key="6">
    <source>
        <dbReference type="SAM" id="SignalP"/>
    </source>
</evidence>
<feature type="signal peptide" evidence="6">
    <location>
        <begin position="1"/>
        <end position="18"/>
    </location>
</feature>
<sequence>MKKILTLALYLAAGSAFAQTKFAVIKNNPATPVKSQGNSGTCWCFSSTALIESELLFKKQPESDISEVFTVYNLYVDKAENFVRRRGNARFTEGGIQQDMIYSTDRYGAVPQEIYPGVGRDTVLNRDGEMEGKLKGYIDDLLKKYRDTIPLNWQAGYKKILDSYLGAPPEKFTFQGKEYTPKTYATEKVGTKLSDYIGLTSFTHHPYNTSFAMEVPDNYNSHVYYNVPLDEFISTVKAAINKGYTLAWDADVSNNGFQQNKGYAKWTQSKADAQAFDSFTEQKPTAAIRQQLFDKQQTTDDHLMQITGLAKDEKGNEYFIVKNSWGKNAGPHGGYIYVSVPYFAINTISVVVNKKALASTQMSKLAE</sequence>
<dbReference type="InterPro" id="IPR004134">
    <property type="entry name" value="Peptidase_C1B"/>
</dbReference>
<evidence type="ECO:0000256" key="2">
    <source>
        <dbReference type="ARBA" id="ARBA00022801"/>
    </source>
</evidence>
<keyword evidence="1 4" id="KW-0645">Protease</keyword>
<dbReference type="InterPro" id="IPR038765">
    <property type="entry name" value="Papain-like_cys_pep_sf"/>
</dbReference>
<dbReference type="Pfam" id="PF03051">
    <property type="entry name" value="Peptidase_C1_2"/>
    <property type="match status" value="1"/>
</dbReference>
<reference evidence="8" key="1">
    <citation type="submission" date="2020-10" db="EMBL/GenBank/DDBJ databases">
        <title>Mucilaginibacter mali sp. nov., isolated from rhizosphere soil of apple orchard.</title>
        <authorList>
            <person name="Lee J.-S."/>
            <person name="Kim H.S."/>
            <person name="Kim J.-S."/>
        </authorList>
    </citation>
    <scope>NUCLEOTIDE SEQUENCE</scope>
    <source>
        <strain evidence="8">KCTC 22746</strain>
    </source>
</reference>
<evidence type="ECO:0000256" key="1">
    <source>
        <dbReference type="ARBA" id="ARBA00022670"/>
    </source>
</evidence>
<dbReference type="InterPro" id="IPR000169">
    <property type="entry name" value="Pept_cys_AS"/>
</dbReference>
<gene>
    <name evidence="8" type="ORF">IRJ16_22640</name>
</gene>
<dbReference type="RefSeq" id="WP_194114202.1">
    <property type="nucleotide sequence ID" value="NZ_JADFFL010000016.1"/>
</dbReference>
<dbReference type="PIRSF" id="PIRSF005700">
    <property type="entry name" value="PepC"/>
    <property type="match status" value="1"/>
</dbReference>
<dbReference type="EMBL" id="JADFFL010000016">
    <property type="protein sequence ID" value="MBE9664694.1"/>
    <property type="molecule type" value="Genomic_DNA"/>
</dbReference>
<feature type="domain" description="Peptidase C1A papain C-terminal" evidence="7">
    <location>
        <begin position="28"/>
        <end position="67"/>
    </location>
</feature>
<feature type="active site" evidence="5">
    <location>
        <position position="323"/>
    </location>
</feature>
<dbReference type="Proteomes" id="UP000622475">
    <property type="component" value="Unassembled WGS sequence"/>
</dbReference>
<keyword evidence="3 4" id="KW-0788">Thiol protease</keyword>
<evidence type="ECO:0000256" key="5">
    <source>
        <dbReference type="PIRSR" id="PIRSR005700-1"/>
    </source>
</evidence>
<keyword evidence="4 8" id="KW-0031">Aminopeptidase</keyword>
<evidence type="ECO:0000256" key="4">
    <source>
        <dbReference type="PIRNR" id="PIRNR005700"/>
    </source>
</evidence>
<feature type="active site" evidence="5">
    <location>
        <position position="42"/>
    </location>
</feature>
<dbReference type="PANTHER" id="PTHR10363">
    <property type="entry name" value="BLEOMYCIN HYDROLASE"/>
    <property type="match status" value="1"/>
</dbReference>